<evidence type="ECO:0008006" key="4">
    <source>
        <dbReference type="Google" id="ProtNLM"/>
    </source>
</evidence>
<sequence>MAASETHQQPTSSFVCAQNLVDNPSKPLSSSSDGLAAEEDGSDSKLASYSHAPDTTQNSRRPFKLSFRRISELHIRSTSLRGRTVVVSPLPKDMTMRDLVPRIRGTIVQATLAQFKDANTAVITFREPESAQRYKSFCDQLGGSLWALPPAKKASGVSKGPVDMPAATALLPKIRHEIQNDPSESLLSPHLCSPPHQLSLRDNATRCIVVKSLPLNKLPQVWSVFGFSHRLHVPHYRNQVEDIWLDCPTVQITDDKRIVHMDMHIWFTSINMAHAFGITHHHIGQRQGQMDSNPWNRSICFEKDPCSSRRTISDASNLTLAWSSHEHASLVSLHDLGQLEKLFDILQAIFYNQHARKPVDNETVDPASSSSNNYNYNYSISSRLPSMRQLQLGQVQRNLWQDQLKKFVEEETNDCAAAYCPGRELARRAHNNGFTTLQDQNHALHFHYHMLDIKQPKCFLSALDVFKSLAPSRSTYSPASATPESEGIDQAFSPCTDYELEMMTAIAAKKNQQENEAVVRTTTSPKAFPDYSRKNWETGMQAAKDRQDCYWTIGKAEYCAMTPEQLEEFGRPGYIPPSGFTTVKKNMIRRYDD</sequence>
<dbReference type="InParanoid" id="A0A2T3AD98"/>
<keyword evidence="3" id="KW-1185">Reference proteome</keyword>
<reference evidence="2 3" key="1">
    <citation type="journal article" date="2018" name="Mycol. Prog.">
        <title>Coniella lustricola, a new species from submerged detritus.</title>
        <authorList>
            <person name="Raudabaugh D.B."/>
            <person name="Iturriaga T."/>
            <person name="Carver A."/>
            <person name="Mondo S."/>
            <person name="Pangilinan J."/>
            <person name="Lipzen A."/>
            <person name="He G."/>
            <person name="Amirebrahimi M."/>
            <person name="Grigoriev I.V."/>
            <person name="Miller A.N."/>
        </authorList>
    </citation>
    <scope>NUCLEOTIDE SEQUENCE [LARGE SCALE GENOMIC DNA]</scope>
    <source>
        <strain evidence="2 3">B22-T-1</strain>
    </source>
</reference>
<gene>
    <name evidence="2" type="ORF">BD289DRAFT_451858</name>
</gene>
<dbReference type="AlphaFoldDB" id="A0A2T3AD98"/>
<evidence type="ECO:0000256" key="1">
    <source>
        <dbReference type="SAM" id="MobiDB-lite"/>
    </source>
</evidence>
<evidence type="ECO:0000313" key="2">
    <source>
        <dbReference type="EMBL" id="PSR92267.1"/>
    </source>
</evidence>
<protein>
    <recommendedName>
        <fullName evidence="4">RRM domain-containing protein</fullName>
    </recommendedName>
</protein>
<proteinExistence type="predicted"/>
<feature type="region of interest" description="Disordered" evidence="1">
    <location>
        <begin position="1"/>
        <end position="63"/>
    </location>
</feature>
<accession>A0A2T3AD98</accession>
<dbReference type="Proteomes" id="UP000241462">
    <property type="component" value="Unassembled WGS sequence"/>
</dbReference>
<dbReference type="EMBL" id="KZ678408">
    <property type="protein sequence ID" value="PSR92267.1"/>
    <property type="molecule type" value="Genomic_DNA"/>
</dbReference>
<feature type="compositionally biased region" description="Polar residues" evidence="1">
    <location>
        <begin position="1"/>
        <end position="33"/>
    </location>
</feature>
<name>A0A2T3AD98_9PEZI</name>
<dbReference type="OrthoDB" id="5244622at2759"/>
<organism evidence="2 3">
    <name type="scientific">Coniella lustricola</name>
    <dbReference type="NCBI Taxonomy" id="2025994"/>
    <lineage>
        <taxon>Eukaryota</taxon>
        <taxon>Fungi</taxon>
        <taxon>Dikarya</taxon>
        <taxon>Ascomycota</taxon>
        <taxon>Pezizomycotina</taxon>
        <taxon>Sordariomycetes</taxon>
        <taxon>Sordariomycetidae</taxon>
        <taxon>Diaporthales</taxon>
        <taxon>Schizoparmaceae</taxon>
        <taxon>Coniella</taxon>
    </lineage>
</organism>
<evidence type="ECO:0000313" key="3">
    <source>
        <dbReference type="Proteomes" id="UP000241462"/>
    </source>
</evidence>